<dbReference type="EMBL" id="JBHRTN010000018">
    <property type="protein sequence ID" value="MFC3126624.1"/>
    <property type="molecule type" value="Genomic_DNA"/>
</dbReference>
<dbReference type="PANTHER" id="PTHR30146">
    <property type="entry name" value="LACI-RELATED TRANSCRIPTIONAL REPRESSOR"/>
    <property type="match status" value="1"/>
</dbReference>
<sequence>MPSRPSQRVTIKDLAREMGVSVATIARAFHPEADIAVATRAAVLRLAAERGYQPDALARSMITGRTRIVGVVVADLENPFYPMVLASLSAALQPAGFNTMLVVAEAGGPVDPALRLLLSYRPEYAIILATNLTTEATRTCAAAQVPLLYFNRAPLDTDARAVVCDNLGGAGSLARHMIAGGMRHPAFISGRADTSTNQERHEGFRTACEAAGLTVREEAAQSFTYAAGQQAARRLLSSGERPDGIMGASDILALGAVDVATREFGLQIPRDLMVAGFDDIPMSAWPAHDLTTVQQPVTAMVERTLAWIRDEPCEGGTLRLPARLIIRGTTRTEPAAERTCNDMKEERA</sequence>
<dbReference type="Gene3D" id="1.10.260.40">
    <property type="entry name" value="lambda repressor-like DNA-binding domains"/>
    <property type="match status" value="1"/>
</dbReference>
<dbReference type="CDD" id="cd06278">
    <property type="entry name" value="PBP1_LacI-like"/>
    <property type="match status" value="1"/>
</dbReference>
<dbReference type="InterPro" id="IPR028082">
    <property type="entry name" value="Peripla_BP_I"/>
</dbReference>
<reference evidence="6" key="1">
    <citation type="journal article" date="2019" name="Int. J. Syst. Evol. Microbiol.">
        <title>The Global Catalogue of Microorganisms (GCM) 10K type strain sequencing project: providing services to taxonomists for standard genome sequencing and annotation.</title>
        <authorList>
            <consortium name="The Broad Institute Genomics Platform"/>
            <consortium name="The Broad Institute Genome Sequencing Center for Infectious Disease"/>
            <person name="Wu L."/>
            <person name="Ma J."/>
        </authorList>
    </citation>
    <scope>NUCLEOTIDE SEQUENCE [LARGE SCALE GENOMIC DNA]</scope>
    <source>
        <strain evidence="6">KCTC 52094</strain>
    </source>
</reference>
<keyword evidence="6" id="KW-1185">Reference proteome</keyword>
<dbReference type="GO" id="GO:0003677">
    <property type="term" value="F:DNA binding"/>
    <property type="evidence" value="ECO:0007669"/>
    <property type="project" value="UniProtKB-KW"/>
</dbReference>
<evidence type="ECO:0000313" key="6">
    <source>
        <dbReference type="Proteomes" id="UP001595593"/>
    </source>
</evidence>
<evidence type="ECO:0000256" key="1">
    <source>
        <dbReference type="ARBA" id="ARBA00023015"/>
    </source>
</evidence>
<dbReference type="SUPFAM" id="SSF47413">
    <property type="entry name" value="lambda repressor-like DNA-binding domains"/>
    <property type="match status" value="1"/>
</dbReference>
<dbReference type="Proteomes" id="UP001595593">
    <property type="component" value="Unassembled WGS sequence"/>
</dbReference>
<dbReference type="RefSeq" id="WP_379598072.1">
    <property type="nucleotide sequence ID" value="NZ_JBHRTN010000018.1"/>
</dbReference>
<dbReference type="PROSITE" id="PS50932">
    <property type="entry name" value="HTH_LACI_2"/>
    <property type="match status" value="1"/>
</dbReference>
<organism evidence="5 6">
    <name type="scientific">Teichococcus globiformis</name>
    <dbReference type="NCBI Taxonomy" id="2307229"/>
    <lineage>
        <taxon>Bacteria</taxon>
        <taxon>Pseudomonadati</taxon>
        <taxon>Pseudomonadota</taxon>
        <taxon>Alphaproteobacteria</taxon>
        <taxon>Acetobacterales</taxon>
        <taxon>Roseomonadaceae</taxon>
        <taxon>Roseomonas</taxon>
    </lineage>
</organism>
<evidence type="ECO:0000256" key="2">
    <source>
        <dbReference type="ARBA" id="ARBA00023125"/>
    </source>
</evidence>
<gene>
    <name evidence="5" type="ORF">ACFOD4_16285</name>
</gene>
<proteinExistence type="predicted"/>
<name>A0ABV7G503_9PROT</name>
<dbReference type="InterPro" id="IPR046335">
    <property type="entry name" value="LacI/GalR-like_sensor"/>
</dbReference>
<dbReference type="Gene3D" id="3.40.50.2300">
    <property type="match status" value="2"/>
</dbReference>
<dbReference type="InterPro" id="IPR010982">
    <property type="entry name" value="Lambda_DNA-bd_dom_sf"/>
</dbReference>
<dbReference type="PANTHER" id="PTHR30146:SF109">
    <property type="entry name" value="HTH-TYPE TRANSCRIPTIONAL REGULATOR GALS"/>
    <property type="match status" value="1"/>
</dbReference>
<keyword evidence="1" id="KW-0805">Transcription regulation</keyword>
<evidence type="ECO:0000256" key="3">
    <source>
        <dbReference type="ARBA" id="ARBA00023163"/>
    </source>
</evidence>
<dbReference type="InterPro" id="IPR000843">
    <property type="entry name" value="HTH_LacI"/>
</dbReference>
<dbReference type="CDD" id="cd01392">
    <property type="entry name" value="HTH_LacI"/>
    <property type="match status" value="1"/>
</dbReference>
<keyword evidence="3" id="KW-0804">Transcription</keyword>
<protein>
    <submittedName>
        <fullName evidence="5">LacI family DNA-binding transcriptional regulator</fullName>
    </submittedName>
</protein>
<dbReference type="SMART" id="SM00354">
    <property type="entry name" value="HTH_LACI"/>
    <property type="match status" value="1"/>
</dbReference>
<keyword evidence="2 5" id="KW-0238">DNA-binding</keyword>
<dbReference type="Pfam" id="PF00356">
    <property type="entry name" value="LacI"/>
    <property type="match status" value="1"/>
</dbReference>
<dbReference type="Pfam" id="PF13377">
    <property type="entry name" value="Peripla_BP_3"/>
    <property type="match status" value="1"/>
</dbReference>
<evidence type="ECO:0000259" key="4">
    <source>
        <dbReference type="PROSITE" id="PS50932"/>
    </source>
</evidence>
<dbReference type="SUPFAM" id="SSF53822">
    <property type="entry name" value="Periplasmic binding protein-like I"/>
    <property type="match status" value="1"/>
</dbReference>
<feature type="domain" description="HTH lacI-type" evidence="4">
    <location>
        <begin position="9"/>
        <end position="63"/>
    </location>
</feature>
<accession>A0ABV7G503</accession>
<comment type="caution">
    <text evidence="5">The sequence shown here is derived from an EMBL/GenBank/DDBJ whole genome shotgun (WGS) entry which is preliminary data.</text>
</comment>
<evidence type="ECO:0000313" key="5">
    <source>
        <dbReference type="EMBL" id="MFC3126624.1"/>
    </source>
</evidence>